<accession>A0ABX9VHD4</accession>
<gene>
    <name evidence="4" type="ORF">EBE87_16040</name>
    <name evidence="3" type="ORF">EBE87_20390</name>
</gene>
<name>A0ABX9VHD4_9PROT</name>
<dbReference type="EMBL" id="RFLX01000020">
    <property type="protein sequence ID" value="RMI19365.1"/>
    <property type="molecule type" value="Genomic_DNA"/>
</dbReference>
<evidence type="ECO:0008006" key="6">
    <source>
        <dbReference type="Google" id="ProtNLM"/>
    </source>
</evidence>
<feature type="compositionally biased region" description="Basic and acidic residues" evidence="2">
    <location>
        <begin position="159"/>
        <end position="180"/>
    </location>
</feature>
<reference evidence="4 5" key="1">
    <citation type="submission" date="2018-10" db="EMBL/GenBank/DDBJ databases">
        <title>Roseomonas sp. nov., isolated from feces of Tibetan antelopes in the Qinghai-Tibet plateau, China.</title>
        <authorList>
            <person name="Tian Z."/>
        </authorList>
    </citation>
    <scope>NUCLEOTIDE SEQUENCE [LARGE SCALE GENOMIC DNA]</scope>
    <source>
        <strain evidence="4 5">Z23</strain>
    </source>
</reference>
<evidence type="ECO:0000313" key="4">
    <source>
        <dbReference type="EMBL" id="RMI20324.1"/>
    </source>
</evidence>
<feature type="region of interest" description="Disordered" evidence="2">
    <location>
        <begin position="243"/>
        <end position="290"/>
    </location>
</feature>
<proteinExistence type="predicted"/>
<evidence type="ECO:0000256" key="1">
    <source>
        <dbReference type="SAM" id="Coils"/>
    </source>
</evidence>
<evidence type="ECO:0000313" key="3">
    <source>
        <dbReference type="EMBL" id="RMI19365.1"/>
    </source>
</evidence>
<feature type="compositionally biased region" description="Low complexity" evidence="2">
    <location>
        <begin position="131"/>
        <end position="156"/>
    </location>
</feature>
<protein>
    <recommendedName>
        <fullName evidence="6">Cell division protein FtsL</fullName>
    </recommendedName>
</protein>
<feature type="compositionally biased region" description="Basic and acidic residues" evidence="2">
    <location>
        <begin position="213"/>
        <end position="224"/>
    </location>
</feature>
<evidence type="ECO:0000313" key="5">
    <source>
        <dbReference type="Proteomes" id="UP000274097"/>
    </source>
</evidence>
<dbReference type="RefSeq" id="WP_122140069.1">
    <property type="nucleotide sequence ID" value="NZ_RFLX01000012.1"/>
</dbReference>
<keyword evidence="1" id="KW-0175">Coiled coil</keyword>
<comment type="caution">
    <text evidence="4">The sequence shown here is derived from an EMBL/GenBank/DDBJ whole genome shotgun (WGS) entry which is preliminary data.</text>
</comment>
<dbReference type="EMBL" id="RFLX01000012">
    <property type="protein sequence ID" value="RMI20324.1"/>
    <property type="molecule type" value="Genomic_DNA"/>
</dbReference>
<evidence type="ECO:0000256" key="2">
    <source>
        <dbReference type="SAM" id="MobiDB-lite"/>
    </source>
</evidence>
<feature type="region of interest" description="Disordered" evidence="2">
    <location>
        <begin position="131"/>
        <end position="231"/>
    </location>
</feature>
<feature type="compositionally biased region" description="Pro residues" evidence="2">
    <location>
        <begin position="279"/>
        <end position="290"/>
    </location>
</feature>
<dbReference type="Proteomes" id="UP000274097">
    <property type="component" value="Unassembled WGS sequence"/>
</dbReference>
<organism evidence="4 5">
    <name type="scientific">Teichococcus wenyumeiae</name>
    <dbReference type="NCBI Taxonomy" id="2478470"/>
    <lineage>
        <taxon>Bacteria</taxon>
        <taxon>Pseudomonadati</taxon>
        <taxon>Pseudomonadota</taxon>
        <taxon>Alphaproteobacteria</taxon>
        <taxon>Acetobacterales</taxon>
        <taxon>Roseomonadaceae</taxon>
        <taxon>Roseomonas</taxon>
    </lineage>
</organism>
<keyword evidence="5" id="KW-1185">Reference proteome</keyword>
<sequence>MFRPLTIIAITAFCVVGWNVYRAEDSARQLDRELRDLTRRIEQARDRTQVLRAEWALLNEPERLRQVAQKYLPLETMTPAQFIRLADLGGRLPVAVAFSGPVNLFGSTGETAVAEAKPITAPTKPATTVAAATPAAEAPEPAAPPVRVAARSAPAPQVEHARPEPVRAEPARAEPARVEPARQPVAVARAEEPRRRPPAPVPTPRAETVALRETPREAPRERVVAESPRPGLLRQAIHLPIGSANASPLPQPGTGGSISAPVAAGGSSLGMAARGTLAPPVPLPVPVPVR</sequence>
<feature type="coiled-coil region" evidence="1">
    <location>
        <begin position="20"/>
        <end position="54"/>
    </location>
</feature>